<dbReference type="CDD" id="cd06547">
    <property type="entry name" value="GH85_ENGase"/>
    <property type="match status" value="1"/>
</dbReference>
<evidence type="ECO:0000256" key="7">
    <source>
        <dbReference type="ARBA" id="ARBA00034414"/>
    </source>
</evidence>
<dbReference type="Proteomes" id="UP000597762">
    <property type="component" value="Unassembled WGS sequence"/>
</dbReference>
<evidence type="ECO:0000256" key="4">
    <source>
        <dbReference type="ARBA" id="ARBA00022490"/>
    </source>
</evidence>
<keyword evidence="6 11" id="KW-0326">Glycosidase</keyword>
<feature type="domain" description="Cytosolic endo-beta-N-acetylglucosaminidase TIM barrel" evidence="10">
    <location>
        <begin position="61"/>
        <end position="339"/>
    </location>
</feature>
<dbReference type="GO" id="GO:0033925">
    <property type="term" value="F:mannosyl-glycoprotein endo-beta-N-acetylglucosaminidase activity"/>
    <property type="evidence" value="ECO:0007669"/>
    <property type="project" value="UniProtKB-EC"/>
</dbReference>
<comment type="similarity">
    <text evidence="2">Belongs to the glycosyl hydrolase 85 family.</text>
</comment>
<dbReference type="Pfam" id="PF03644">
    <property type="entry name" value="Glyco_hydro_85"/>
    <property type="match status" value="1"/>
</dbReference>
<protein>
    <recommendedName>
        <fullName evidence="9">Cytosolic endo-beta-N-acetylglucosaminidase</fullName>
        <ecNumber evidence="3">3.2.1.96</ecNumber>
    </recommendedName>
</protein>
<dbReference type="InterPro" id="IPR032979">
    <property type="entry name" value="ENGase"/>
</dbReference>
<comment type="subcellular location">
    <subcellularLocation>
        <location evidence="1">Cytoplasm</location>
        <location evidence="1">Cytosol</location>
    </subcellularLocation>
</comment>
<evidence type="ECO:0000256" key="2">
    <source>
        <dbReference type="ARBA" id="ARBA00007849"/>
    </source>
</evidence>
<dbReference type="FunFam" id="3.20.20.80:FF:000043">
    <property type="entry name" value="cytosolic endo-beta-N-acetylglucosaminidase"/>
    <property type="match status" value="1"/>
</dbReference>
<evidence type="ECO:0000256" key="8">
    <source>
        <dbReference type="ARBA" id="ARBA00054935"/>
    </source>
</evidence>
<proteinExistence type="inferred from homology"/>
<dbReference type="AlphaFoldDB" id="A0A812DPV8"/>
<evidence type="ECO:0000256" key="6">
    <source>
        <dbReference type="ARBA" id="ARBA00023295"/>
    </source>
</evidence>
<keyword evidence="4" id="KW-0963">Cytoplasm</keyword>
<gene>
    <name evidence="11" type="ORF">SPHA_59097</name>
</gene>
<evidence type="ECO:0000256" key="3">
    <source>
        <dbReference type="ARBA" id="ARBA00012566"/>
    </source>
</evidence>
<evidence type="ECO:0000313" key="11">
    <source>
        <dbReference type="EMBL" id="CAE1306982.1"/>
    </source>
</evidence>
<evidence type="ECO:0000256" key="1">
    <source>
        <dbReference type="ARBA" id="ARBA00004514"/>
    </source>
</evidence>
<comment type="caution">
    <text evidence="11">The sequence shown here is derived from an EMBL/GenBank/DDBJ whole genome shotgun (WGS) entry which is preliminary data.</text>
</comment>
<evidence type="ECO:0000256" key="5">
    <source>
        <dbReference type="ARBA" id="ARBA00022801"/>
    </source>
</evidence>
<dbReference type="Gene3D" id="2.60.120.260">
    <property type="entry name" value="Galactose-binding domain-like"/>
    <property type="match status" value="1"/>
</dbReference>
<dbReference type="EMBL" id="CAHIKZ030004089">
    <property type="protein sequence ID" value="CAE1306982.1"/>
    <property type="molecule type" value="Genomic_DNA"/>
</dbReference>
<dbReference type="OrthoDB" id="284473at2759"/>
<organism evidence="11 12">
    <name type="scientific">Acanthosepion pharaonis</name>
    <name type="common">Pharaoh cuttlefish</name>
    <name type="synonym">Sepia pharaonis</name>
    <dbReference type="NCBI Taxonomy" id="158019"/>
    <lineage>
        <taxon>Eukaryota</taxon>
        <taxon>Metazoa</taxon>
        <taxon>Spiralia</taxon>
        <taxon>Lophotrochozoa</taxon>
        <taxon>Mollusca</taxon>
        <taxon>Cephalopoda</taxon>
        <taxon>Coleoidea</taxon>
        <taxon>Decapodiformes</taxon>
        <taxon>Sepiida</taxon>
        <taxon>Sepiina</taxon>
        <taxon>Sepiidae</taxon>
        <taxon>Acanthosepion</taxon>
    </lineage>
</organism>
<comment type="function">
    <text evidence="8">Endoglycosidase that releases N-glycans from glycoproteins by cleaving the beta-1,4-glycosidic bond in the N,N'-diacetylchitobiose core. Involved in the processing of free oligosaccharides in the cytosol.</text>
</comment>
<comment type="catalytic activity">
    <reaction evidence="7">
        <text>an N(4)-(oligosaccharide-(1-&gt;3)-[oligosaccharide-(1-&gt;6)]-beta-D-Man-(1-&gt;4)-beta-D-GlcNAc-(1-&gt;4)-alpha-D-GlcNAc)-L-asparaginyl-[protein] + H2O = an oligosaccharide-(1-&gt;3)-[oligosaccharide-(1-&gt;6)]-beta-D-Man-(1-&gt;4)-D-GlcNAc + N(4)-(N-acetyl-beta-D-glucosaminyl)-L-asparaginyl-[protein]</text>
        <dbReference type="Rhea" id="RHEA:73067"/>
        <dbReference type="Rhea" id="RHEA-COMP:12603"/>
        <dbReference type="Rhea" id="RHEA-COMP:18176"/>
        <dbReference type="ChEBI" id="CHEBI:15377"/>
        <dbReference type="ChEBI" id="CHEBI:132248"/>
        <dbReference type="ChEBI" id="CHEBI:192714"/>
        <dbReference type="ChEBI" id="CHEBI:192715"/>
        <dbReference type="EC" id="3.2.1.96"/>
    </reaction>
</comment>
<evidence type="ECO:0000259" key="10">
    <source>
        <dbReference type="Pfam" id="PF03644"/>
    </source>
</evidence>
<reference evidence="11" key="1">
    <citation type="submission" date="2021-01" db="EMBL/GenBank/DDBJ databases">
        <authorList>
            <person name="Li R."/>
            <person name="Bekaert M."/>
        </authorList>
    </citation>
    <scope>NUCLEOTIDE SEQUENCE</scope>
    <source>
        <strain evidence="11">Farmed</strain>
    </source>
</reference>
<keyword evidence="5 11" id="KW-0378">Hydrolase</keyword>
<sequence length="565" mass="64746">MCSRHEENGIPVCSPIQTLNDLLHWEPGQDSLCISREPLQPRAPHPPRPLTLVCHDMMMGYLEDRFVQSVNKENGYRFFNWQYVDIFVYFSHHFITIPPCGWIISAHRNRVPILGTLITENEKGKNICKQFLSSPSKFMAVADKMIEIAEYYNMDGWLLNIENIVHKTQIQHLCDFVSYLKSKMGQRIPNSKVIWYDSVINNGSLCWQNELNEKNMIFFEKSDGLFLNYNWSKENLSKSKQLCTEKSRPYDVFVGVDVFGRGCYGGGGYNTNKALEVIRTEELSAAIFANGWVYECHESKNYLENETKFWSLLHGFCPSHCPIALPLVTSFCHGYGQNYFLNGECISTQEWVSLGLQQLQPVKCKETNAVVSHMMYLDDAFLGGGCLLVEKQTLKKNKNMSSIFSCCIPVTEPLLISYTTKHLFIDCSIQLELTLQKENNVTILMFSDVGHSSTDYQISELKKEKLLDIFGENVDFLPSNGHNGWQQHYFLLDENWISAKITDISIGIGNKSDCKFSFLFGQLQILPIENLWSSKKPDVLNIGMGIFYLYMTFFLNSSNSHISVV</sequence>
<dbReference type="GO" id="GO:0005829">
    <property type="term" value="C:cytosol"/>
    <property type="evidence" value="ECO:0007669"/>
    <property type="project" value="UniProtKB-SubCell"/>
</dbReference>
<evidence type="ECO:0000313" key="12">
    <source>
        <dbReference type="Proteomes" id="UP000597762"/>
    </source>
</evidence>
<evidence type="ECO:0000256" key="9">
    <source>
        <dbReference type="ARBA" id="ARBA00072457"/>
    </source>
</evidence>
<name>A0A812DPV8_ACAPH</name>
<dbReference type="Gene3D" id="3.20.20.80">
    <property type="entry name" value="Glycosidases"/>
    <property type="match status" value="1"/>
</dbReference>
<keyword evidence="12" id="KW-1185">Reference proteome</keyword>
<dbReference type="InterPro" id="IPR005201">
    <property type="entry name" value="TIM_ENGase"/>
</dbReference>
<dbReference type="PANTHER" id="PTHR13246">
    <property type="entry name" value="ENDO BETA N-ACETYLGLUCOSAMINIDASE"/>
    <property type="match status" value="1"/>
</dbReference>
<dbReference type="PANTHER" id="PTHR13246:SF1">
    <property type="entry name" value="CYTOSOLIC ENDO-BETA-N-ACETYLGLUCOSAMINIDASE"/>
    <property type="match status" value="1"/>
</dbReference>
<dbReference type="EC" id="3.2.1.96" evidence="3"/>
<accession>A0A812DPV8</accession>